<dbReference type="PANTHER" id="PTHR43214:SF43">
    <property type="entry name" value="TWO-COMPONENT RESPONSE REGULATOR"/>
    <property type="match status" value="1"/>
</dbReference>
<dbReference type="GO" id="GO:0003677">
    <property type="term" value="F:DNA binding"/>
    <property type="evidence" value="ECO:0007669"/>
    <property type="project" value="UniProtKB-KW"/>
</dbReference>
<protein>
    <submittedName>
        <fullName evidence="3">DNA-binding response regulator</fullName>
    </submittedName>
</protein>
<dbReference type="CDD" id="cd06170">
    <property type="entry name" value="LuxR_C_like"/>
    <property type="match status" value="1"/>
</dbReference>
<evidence type="ECO:0000313" key="3">
    <source>
        <dbReference type="EMBL" id="QFQ31006.1"/>
    </source>
</evidence>
<name>A0A5P8FN64_9MICO</name>
<dbReference type="InterPro" id="IPR039420">
    <property type="entry name" value="WalR-like"/>
</dbReference>
<dbReference type="OrthoDB" id="9816529at2"/>
<dbReference type="EMBL" id="CP044548">
    <property type="protein sequence ID" value="QFQ31006.1"/>
    <property type="molecule type" value="Genomic_DNA"/>
</dbReference>
<evidence type="ECO:0000313" key="4">
    <source>
        <dbReference type="Proteomes" id="UP000271708"/>
    </source>
</evidence>
<dbReference type="PRINTS" id="PR00038">
    <property type="entry name" value="HTHLUXR"/>
</dbReference>
<dbReference type="GO" id="GO:0006355">
    <property type="term" value="P:regulation of DNA-templated transcription"/>
    <property type="evidence" value="ECO:0007669"/>
    <property type="project" value="InterPro"/>
</dbReference>
<dbReference type="PANTHER" id="PTHR43214">
    <property type="entry name" value="TWO-COMPONENT RESPONSE REGULATOR"/>
    <property type="match status" value="1"/>
</dbReference>
<dbReference type="KEGG" id="jme:EEW87_012855"/>
<dbReference type="SUPFAM" id="SSF46894">
    <property type="entry name" value="C-terminal effector domain of the bipartite response regulators"/>
    <property type="match status" value="1"/>
</dbReference>
<dbReference type="Proteomes" id="UP000271708">
    <property type="component" value="Chromosome"/>
</dbReference>
<dbReference type="SMART" id="SM00421">
    <property type="entry name" value="HTH_LUXR"/>
    <property type="match status" value="1"/>
</dbReference>
<dbReference type="InterPro" id="IPR000792">
    <property type="entry name" value="Tscrpt_reg_LuxR_C"/>
</dbReference>
<organism evidence="3 4">
    <name type="scientific">Janibacter melonis</name>
    <dbReference type="NCBI Taxonomy" id="262209"/>
    <lineage>
        <taxon>Bacteria</taxon>
        <taxon>Bacillati</taxon>
        <taxon>Actinomycetota</taxon>
        <taxon>Actinomycetes</taxon>
        <taxon>Micrococcales</taxon>
        <taxon>Intrasporangiaceae</taxon>
        <taxon>Janibacter</taxon>
    </lineage>
</organism>
<feature type="domain" description="HTH luxR-type" evidence="2">
    <location>
        <begin position="148"/>
        <end position="212"/>
    </location>
</feature>
<accession>A0A5P8FN64</accession>
<dbReference type="InterPro" id="IPR016032">
    <property type="entry name" value="Sig_transdc_resp-reg_C-effctor"/>
</dbReference>
<keyword evidence="1 3" id="KW-0238">DNA-binding</keyword>
<gene>
    <name evidence="3" type="ORF">EEW87_012855</name>
</gene>
<proteinExistence type="predicted"/>
<dbReference type="Pfam" id="PF00196">
    <property type="entry name" value="GerE"/>
    <property type="match status" value="1"/>
</dbReference>
<evidence type="ECO:0000256" key="1">
    <source>
        <dbReference type="ARBA" id="ARBA00023125"/>
    </source>
</evidence>
<dbReference type="GeneID" id="59162067"/>
<dbReference type="PROSITE" id="PS50043">
    <property type="entry name" value="HTH_LUXR_2"/>
    <property type="match status" value="1"/>
</dbReference>
<dbReference type="Gene3D" id="3.40.50.2300">
    <property type="match status" value="1"/>
</dbReference>
<dbReference type="RefSeq" id="WP_123093775.1">
    <property type="nucleotide sequence ID" value="NZ_CP044548.2"/>
</dbReference>
<dbReference type="AlphaFoldDB" id="A0A5P8FN64"/>
<evidence type="ECO:0000259" key="2">
    <source>
        <dbReference type="PROSITE" id="PS50043"/>
    </source>
</evidence>
<sequence>MELNKRVKRDTPPVRVAILNDYEVVVRGIAAMLAPFSNRVEVVELDSGLPVSQPVHVLLYDTYAAAAVDSPEVDRLARDPMVEHTVLYTWAITDEVIQIAATRHVSGVLSKSLGGAELVDALERIYAAQSVISAPEVEDEDTHEGDWPGKEQGLTPRQSEVVVLVVAGLSNQEIAHRCYLSMNSVKSYIRAAYRTMGVKSRTQAVLWGVEHGFRASPRARLLPHGDDHEVPRA</sequence>
<reference evidence="3 4" key="1">
    <citation type="submission" date="2019-09" db="EMBL/GenBank/DDBJ databases">
        <title>Complete Genome Sequence of Janibacter melonis M714 with both human health impact and industrial applications.</title>
        <authorList>
            <person name="Jin M."/>
            <person name="Zhao Q.R."/>
        </authorList>
    </citation>
    <scope>NUCLEOTIDE SEQUENCE [LARGE SCALE GENOMIC DNA]</scope>
    <source>
        <strain evidence="3 4">M714</strain>
    </source>
</reference>